<organism evidence="1 2">
    <name type="scientific">Pseudoalteromonas arctica</name>
    <dbReference type="NCBI Taxonomy" id="394751"/>
    <lineage>
        <taxon>Bacteria</taxon>
        <taxon>Pseudomonadati</taxon>
        <taxon>Pseudomonadota</taxon>
        <taxon>Gammaproteobacteria</taxon>
        <taxon>Alteromonadales</taxon>
        <taxon>Pseudoalteromonadaceae</taxon>
        <taxon>Pseudoalteromonas</taxon>
    </lineage>
</organism>
<reference evidence="1" key="1">
    <citation type="submission" date="2020-04" db="EMBL/GenBank/DDBJ databases">
        <title>Genome Sequencing for Pseudoaltermonas arctica.</title>
        <authorList>
            <person name="Elkins N.S."/>
        </authorList>
    </citation>
    <scope>NUCLEOTIDE SEQUENCE [LARGE SCALE GENOMIC DNA]</scope>
    <source>
        <strain evidence="1">NEC-BIFX-2020_0012</strain>
    </source>
</reference>
<accession>A0A7Y0DRU5</accession>
<evidence type="ECO:0000313" key="1">
    <source>
        <dbReference type="EMBL" id="NMM40497.1"/>
    </source>
</evidence>
<dbReference type="EMBL" id="JABBMT010000007">
    <property type="protein sequence ID" value="NMM40497.1"/>
    <property type="molecule type" value="Genomic_DNA"/>
</dbReference>
<dbReference type="Proteomes" id="UP000570493">
    <property type="component" value="Unassembled WGS sequence"/>
</dbReference>
<sequence>MDAEQQIQNAIDTKQKINVIYNGGSMSGQSRVLGPISIKGNKVRAKCYTTNALKTFLMERIQVMDENGELTKDRSSEVSQPPKVEPQQTLLDIKNAIELHFPHEQWLIELTESTKDLSIYARFKNGNPKKLPELQVCFEEYRTELEIDELTGDYKEVTIKRTKNWVVRHKKKKSAISYSYLNTAADRLFTWCKELLGNQNIEFKFLESATLKHLKTMWPTGDKTKIKRELAAYPSVYYNSALSQGMLNNEHWYFSVPYTFRDALDIKYEQRIKDKEGSMVWTQGPILKFKMGDNFSAKNNNITLQVQFGDQMGWDRDKSEMYLGSIVFDLFELIDKKYNYKQRYQCNQMELLELLINGNSLDRLTKISRSAINI</sequence>
<protein>
    <submittedName>
        <fullName evidence="1">Uncharacterized protein</fullName>
    </submittedName>
</protein>
<proteinExistence type="predicted"/>
<gene>
    <name evidence="1" type="ORF">HHO47_06455</name>
</gene>
<comment type="caution">
    <text evidence="1">The sequence shown here is derived from an EMBL/GenBank/DDBJ whole genome shotgun (WGS) entry which is preliminary data.</text>
</comment>
<evidence type="ECO:0000313" key="2">
    <source>
        <dbReference type="Proteomes" id="UP000570493"/>
    </source>
</evidence>
<dbReference type="PROSITE" id="PS52050">
    <property type="entry name" value="WYL"/>
    <property type="match status" value="1"/>
</dbReference>
<name>A0A7Y0DRU5_9GAMM</name>
<dbReference type="RefSeq" id="WP_169019557.1">
    <property type="nucleotide sequence ID" value="NZ_JABBMT010000007.1"/>
</dbReference>
<dbReference type="AlphaFoldDB" id="A0A7Y0DRU5"/>
<keyword evidence="2" id="KW-1185">Reference proteome</keyword>